<accession>A0AAN9RKC2</accession>
<dbReference type="Gene3D" id="2.140.10.10">
    <property type="entry name" value="Quinoprotein alcohol dehydrogenase-like superfamily"/>
    <property type="match status" value="1"/>
</dbReference>
<dbReference type="SMART" id="SM00564">
    <property type="entry name" value="PQQ"/>
    <property type="match status" value="5"/>
</dbReference>
<dbReference type="PANTHER" id="PTHR32303:SF23">
    <property type="entry name" value="POLYVINYLALCOHOL DEHYDROGENASE-LIKE PROTEIN"/>
    <property type="match status" value="1"/>
</dbReference>
<dbReference type="InterPro" id="IPR011047">
    <property type="entry name" value="Quinoprotein_ADH-like_sf"/>
</dbReference>
<evidence type="ECO:0000256" key="3">
    <source>
        <dbReference type="ARBA" id="ARBA00023002"/>
    </source>
</evidence>
<evidence type="ECO:0000313" key="7">
    <source>
        <dbReference type="Proteomes" id="UP001374584"/>
    </source>
</evidence>
<dbReference type="PANTHER" id="PTHR32303">
    <property type="entry name" value="QUINOPROTEIN ALCOHOL DEHYDROGENASE (CYTOCHROME C)"/>
    <property type="match status" value="1"/>
</dbReference>
<dbReference type="AlphaFoldDB" id="A0AAN9RKC2"/>
<feature type="signal peptide" evidence="4">
    <location>
        <begin position="1"/>
        <end position="27"/>
    </location>
</feature>
<evidence type="ECO:0000259" key="5">
    <source>
        <dbReference type="Pfam" id="PF01011"/>
    </source>
</evidence>
<gene>
    <name evidence="6" type="ORF">VNO80_07937</name>
</gene>
<dbReference type="Proteomes" id="UP001374584">
    <property type="component" value="Unassembled WGS sequence"/>
</dbReference>
<sequence length="542" mass="58751">MAQFEQITCFIISMLLICLLTCSLSEGSDDIFTSTENTQNWLNHGGDIYNRRYASMEHKISVETVSNLSLKWKFNAGKDITATPAIFDGVLYFPSWNGDIFAVRTQDGSLVWRQNLQNLTRLSATGFVAGVNWTVARATPTIAEDDLLVVGIYGPAVVIAVKRSTGELVWKTRLDSHNSSIITMSGTYYKGAFYVGTSSLEEIITSEECCTFRGSFSKLDIKSGVILWQTFMLPDNHGKKGEYAGAAIWGSSPSIDASRNHIYIATGNLYSAPLNILECQERENNATQPTHPDQCVEPDNHSDSFLALDLDDGKIKWYHQLGGYDVWLLSCRNLSTPNCPPGPNPDANFGEAPMMLTIDVNKTKQDVVVAVQKSGFTWALHRHDGKLIWSTEAGPGGVAGGGTWGAATDKERVYTNIVNSDGKNFILRPSNKTTRTGGWVAMEGKSGKILWSTENPSNANAYGPVTVANGIVFAGSVDSKGPIYAINAESGNIVWSYETGSTVYGGMSVSDGCIYVGNGYKVGIGLNLGNYTAGTSLLAFCV</sequence>
<dbReference type="EMBL" id="JAYMYR010000003">
    <property type="protein sequence ID" value="KAK7374507.1"/>
    <property type="molecule type" value="Genomic_DNA"/>
</dbReference>
<keyword evidence="3" id="KW-0560">Oxidoreductase</keyword>
<evidence type="ECO:0000256" key="1">
    <source>
        <dbReference type="ARBA" id="ARBA00001931"/>
    </source>
</evidence>
<keyword evidence="4" id="KW-0732">Signal</keyword>
<dbReference type="GO" id="GO:0016491">
    <property type="term" value="F:oxidoreductase activity"/>
    <property type="evidence" value="ECO:0007669"/>
    <property type="project" value="UniProtKB-KW"/>
</dbReference>
<dbReference type="InterPro" id="IPR002372">
    <property type="entry name" value="PQQ_rpt_dom"/>
</dbReference>
<feature type="domain" description="Pyrrolo-quinoline quinone repeat" evidence="5">
    <location>
        <begin position="41"/>
        <end position="392"/>
    </location>
</feature>
<organism evidence="6 7">
    <name type="scientific">Phaseolus coccineus</name>
    <name type="common">Scarlet runner bean</name>
    <name type="synonym">Phaseolus multiflorus</name>
    <dbReference type="NCBI Taxonomy" id="3886"/>
    <lineage>
        <taxon>Eukaryota</taxon>
        <taxon>Viridiplantae</taxon>
        <taxon>Streptophyta</taxon>
        <taxon>Embryophyta</taxon>
        <taxon>Tracheophyta</taxon>
        <taxon>Spermatophyta</taxon>
        <taxon>Magnoliopsida</taxon>
        <taxon>eudicotyledons</taxon>
        <taxon>Gunneridae</taxon>
        <taxon>Pentapetalae</taxon>
        <taxon>rosids</taxon>
        <taxon>fabids</taxon>
        <taxon>Fabales</taxon>
        <taxon>Fabaceae</taxon>
        <taxon>Papilionoideae</taxon>
        <taxon>50 kb inversion clade</taxon>
        <taxon>NPAAA clade</taxon>
        <taxon>indigoferoid/millettioid clade</taxon>
        <taxon>Phaseoleae</taxon>
        <taxon>Phaseolus</taxon>
    </lineage>
</organism>
<evidence type="ECO:0000256" key="4">
    <source>
        <dbReference type="SAM" id="SignalP"/>
    </source>
</evidence>
<dbReference type="InterPro" id="IPR018391">
    <property type="entry name" value="PQQ_b-propeller_rpt"/>
</dbReference>
<reference evidence="6 7" key="1">
    <citation type="submission" date="2024-01" db="EMBL/GenBank/DDBJ databases">
        <title>The genomes of 5 underutilized Papilionoideae crops provide insights into root nodulation and disease resistanc.</title>
        <authorList>
            <person name="Jiang F."/>
        </authorList>
    </citation>
    <scope>NUCLEOTIDE SEQUENCE [LARGE SCALE GENOMIC DNA]</scope>
    <source>
        <strain evidence="6">JINMINGXINNONG_FW02</strain>
        <tissue evidence="6">Leaves</tissue>
    </source>
</reference>
<protein>
    <recommendedName>
        <fullName evidence="5">Pyrrolo-quinoline quinone repeat domain-containing protein</fullName>
    </recommendedName>
</protein>
<comment type="caution">
    <text evidence="6">The sequence shown here is derived from an EMBL/GenBank/DDBJ whole genome shotgun (WGS) entry which is preliminary data.</text>
</comment>
<dbReference type="Pfam" id="PF01011">
    <property type="entry name" value="PQQ"/>
    <property type="match status" value="1"/>
</dbReference>
<comment type="cofactor">
    <cofactor evidence="1">
        <name>pyrroloquinoline quinone</name>
        <dbReference type="ChEBI" id="CHEBI:58442"/>
    </cofactor>
</comment>
<comment type="similarity">
    <text evidence="2">Belongs to the bacterial PQQ dehydrogenase family.</text>
</comment>
<evidence type="ECO:0000256" key="2">
    <source>
        <dbReference type="ARBA" id="ARBA00008156"/>
    </source>
</evidence>
<proteinExistence type="inferred from homology"/>
<keyword evidence="7" id="KW-1185">Reference proteome</keyword>
<name>A0AAN9RKC2_PHACN</name>
<evidence type="ECO:0000313" key="6">
    <source>
        <dbReference type="EMBL" id="KAK7374507.1"/>
    </source>
</evidence>
<dbReference type="SUPFAM" id="SSF50998">
    <property type="entry name" value="Quinoprotein alcohol dehydrogenase-like"/>
    <property type="match status" value="1"/>
</dbReference>
<feature type="chain" id="PRO_5043030507" description="Pyrrolo-quinoline quinone repeat domain-containing protein" evidence="4">
    <location>
        <begin position="28"/>
        <end position="542"/>
    </location>
</feature>